<evidence type="ECO:0000256" key="5">
    <source>
        <dbReference type="ARBA" id="ARBA00022801"/>
    </source>
</evidence>
<dbReference type="PANTHER" id="PTHR48099">
    <property type="entry name" value="C-1-TETRAHYDROFOLATE SYNTHASE, CYTOPLASMIC-RELATED"/>
    <property type="match status" value="1"/>
</dbReference>
<keyword evidence="7 11" id="KW-0560">Oxidoreductase</keyword>
<keyword evidence="9 11" id="KW-0486">Methionine biosynthesis</keyword>
<dbReference type="EC" id="3.5.4.9" evidence="11"/>
<evidence type="ECO:0000256" key="2">
    <source>
        <dbReference type="ARBA" id="ARBA00022563"/>
    </source>
</evidence>
<evidence type="ECO:0000259" key="13">
    <source>
        <dbReference type="Pfam" id="PF02882"/>
    </source>
</evidence>
<keyword evidence="5 11" id="KW-0378">Hydrolase</keyword>
<dbReference type="InterPro" id="IPR020631">
    <property type="entry name" value="THF_DH/CycHdrlase_NAD-bd_dom"/>
</dbReference>
<dbReference type="HAMAP" id="MF_01576">
    <property type="entry name" value="THF_DHG_CYH"/>
    <property type="match status" value="1"/>
</dbReference>
<evidence type="ECO:0000256" key="6">
    <source>
        <dbReference type="ARBA" id="ARBA00022857"/>
    </source>
</evidence>
<evidence type="ECO:0000256" key="8">
    <source>
        <dbReference type="ARBA" id="ARBA00023102"/>
    </source>
</evidence>
<dbReference type="PROSITE" id="PS00767">
    <property type="entry name" value="THF_DHG_CYH_2"/>
    <property type="match status" value="1"/>
</dbReference>
<comment type="catalytic activity">
    <reaction evidence="11">
        <text>(6R)-5,10-methylene-5,6,7,8-tetrahydrofolate + NADP(+) = (6R)-5,10-methenyltetrahydrofolate + NADPH</text>
        <dbReference type="Rhea" id="RHEA:22812"/>
        <dbReference type="ChEBI" id="CHEBI:15636"/>
        <dbReference type="ChEBI" id="CHEBI:57455"/>
        <dbReference type="ChEBI" id="CHEBI:57783"/>
        <dbReference type="ChEBI" id="CHEBI:58349"/>
        <dbReference type="EC" id="1.5.1.5"/>
    </reaction>
</comment>
<feature type="domain" description="Tetrahydrofolate dehydrogenase/cyclohydrolase NAD(P)-binding" evidence="13">
    <location>
        <begin position="139"/>
        <end position="281"/>
    </location>
</feature>
<comment type="function">
    <text evidence="11">Catalyzes the oxidation of 5,10-methylenetetrahydrofolate to 5,10-methenyltetrahydrofolate and then the hydrolysis of 5,10-methenyltetrahydrofolate to 10-formyltetrahydrofolate.</text>
</comment>
<gene>
    <name evidence="11 14" type="primary">folD</name>
    <name evidence="14" type="ORF">T23_00120</name>
</gene>
<dbReference type="PRINTS" id="PR00085">
    <property type="entry name" value="THFDHDRGNASE"/>
</dbReference>
<evidence type="ECO:0000313" key="15">
    <source>
        <dbReference type="Proteomes" id="UP001432099"/>
    </source>
</evidence>
<dbReference type="InterPro" id="IPR000672">
    <property type="entry name" value="THF_DH/CycHdrlase"/>
</dbReference>
<comment type="catalytic activity">
    <reaction evidence="11">
        <text>(6R)-5,10-methenyltetrahydrofolate + H2O = (6R)-10-formyltetrahydrofolate + H(+)</text>
        <dbReference type="Rhea" id="RHEA:23700"/>
        <dbReference type="ChEBI" id="CHEBI:15377"/>
        <dbReference type="ChEBI" id="CHEBI:15378"/>
        <dbReference type="ChEBI" id="CHEBI:57455"/>
        <dbReference type="ChEBI" id="CHEBI:195366"/>
        <dbReference type="EC" id="3.5.4.9"/>
    </reaction>
</comment>
<evidence type="ECO:0000256" key="10">
    <source>
        <dbReference type="ARBA" id="ARBA00023268"/>
    </source>
</evidence>
<dbReference type="CDD" id="cd01080">
    <property type="entry name" value="NAD_bind_m-THF_DH_Cyclohyd"/>
    <property type="match status" value="1"/>
</dbReference>
<dbReference type="Pfam" id="PF02882">
    <property type="entry name" value="THF_DHG_CYH_C"/>
    <property type="match status" value="1"/>
</dbReference>
<evidence type="ECO:0000256" key="3">
    <source>
        <dbReference type="ARBA" id="ARBA00022605"/>
    </source>
</evidence>
<dbReference type="PANTHER" id="PTHR48099:SF5">
    <property type="entry name" value="C-1-TETRAHYDROFOLATE SYNTHASE, CYTOPLASMIC"/>
    <property type="match status" value="1"/>
</dbReference>
<evidence type="ECO:0000256" key="4">
    <source>
        <dbReference type="ARBA" id="ARBA00022755"/>
    </source>
</evidence>
<evidence type="ECO:0000256" key="1">
    <source>
        <dbReference type="ARBA" id="ARBA00004777"/>
    </source>
</evidence>
<dbReference type="PROSITE" id="PS00766">
    <property type="entry name" value="THF_DHG_CYH_1"/>
    <property type="match status" value="1"/>
</dbReference>
<comment type="pathway">
    <text evidence="1 11">One-carbon metabolism; tetrahydrofolate interconversion.</text>
</comment>
<proteinExistence type="inferred from homology"/>
<organism evidence="14 15">
    <name type="scientific">Turicibacter faecis</name>
    <dbReference type="NCBI Taxonomy" id="2963365"/>
    <lineage>
        <taxon>Bacteria</taxon>
        <taxon>Bacillati</taxon>
        <taxon>Bacillota</taxon>
        <taxon>Erysipelotrichia</taxon>
        <taxon>Erysipelotrichales</taxon>
        <taxon>Turicibacteraceae</taxon>
        <taxon>Turicibacter</taxon>
    </lineage>
</organism>
<evidence type="ECO:0000259" key="12">
    <source>
        <dbReference type="Pfam" id="PF00763"/>
    </source>
</evidence>
<reference evidence="14" key="1">
    <citation type="journal article" date="2024" name="Int. J. Syst. Evol. Microbiol.">
        <title>Turicibacter faecis sp. nov., isolated from faeces of heart failure mouse model.</title>
        <authorList>
            <person name="Imamura Y."/>
            <person name="Motooka D."/>
            <person name="Nakajima Y."/>
            <person name="Ito S."/>
            <person name="Kitakaze M."/>
            <person name="Iida T."/>
            <person name="Nakamura S."/>
        </authorList>
    </citation>
    <scope>NUCLEOTIDE SEQUENCE</scope>
    <source>
        <strain evidence="14">TC023</strain>
    </source>
</reference>
<accession>A0ABM8ILK9</accession>
<keyword evidence="4 11" id="KW-0658">Purine biosynthesis</keyword>
<keyword evidence="3 11" id="KW-0028">Amino-acid biosynthesis</keyword>
<keyword evidence="8 11" id="KW-0368">Histidine biosynthesis</keyword>
<protein>
    <recommendedName>
        <fullName evidence="11">Bifunctional protein FolD</fullName>
    </recommendedName>
    <domain>
        <recommendedName>
            <fullName evidence="11">Methylenetetrahydrofolate dehydrogenase</fullName>
            <ecNumber evidence="11">1.5.1.5</ecNumber>
        </recommendedName>
    </domain>
    <domain>
        <recommendedName>
            <fullName evidence="11">Methenyltetrahydrofolate cyclohydrolase</fullName>
            <ecNumber evidence="11">3.5.4.9</ecNumber>
        </recommendedName>
    </domain>
</protein>
<evidence type="ECO:0000256" key="11">
    <source>
        <dbReference type="HAMAP-Rule" id="MF_01576"/>
    </source>
</evidence>
<dbReference type="SUPFAM" id="SSF51735">
    <property type="entry name" value="NAD(P)-binding Rossmann-fold domains"/>
    <property type="match status" value="1"/>
</dbReference>
<comment type="similarity">
    <text evidence="11">Belongs to the tetrahydrofolate dehydrogenase/cyclohydrolase family.</text>
</comment>
<evidence type="ECO:0000313" key="14">
    <source>
        <dbReference type="EMBL" id="BEH89910.1"/>
    </source>
</evidence>
<comment type="subunit">
    <text evidence="11">Homodimer.</text>
</comment>
<dbReference type="InterPro" id="IPR020630">
    <property type="entry name" value="THF_DH/CycHdrlase_cat_dom"/>
</dbReference>
<dbReference type="InterPro" id="IPR020867">
    <property type="entry name" value="THF_DH/CycHdrlase_CS"/>
</dbReference>
<feature type="binding site" evidence="11">
    <location>
        <begin position="165"/>
        <end position="167"/>
    </location>
    <ligand>
        <name>NADP(+)</name>
        <dbReference type="ChEBI" id="CHEBI:58349"/>
    </ligand>
</feature>
<dbReference type="InterPro" id="IPR036291">
    <property type="entry name" value="NAD(P)-bd_dom_sf"/>
</dbReference>
<keyword evidence="6 11" id="KW-0521">NADP</keyword>
<dbReference type="EMBL" id="AP028127">
    <property type="protein sequence ID" value="BEH89910.1"/>
    <property type="molecule type" value="Genomic_DNA"/>
</dbReference>
<dbReference type="Pfam" id="PF00763">
    <property type="entry name" value="THF_DHG_CYH"/>
    <property type="match status" value="1"/>
</dbReference>
<keyword evidence="2 11" id="KW-0554">One-carbon metabolism</keyword>
<dbReference type="InterPro" id="IPR046346">
    <property type="entry name" value="Aminoacid_DH-like_N_sf"/>
</dbReference>
<evidence type="ECO:0000256" key="9">
    <source>
        <dbReference type="ARBA" id="ARBA00023167"/>
    </source>
</evidence>
<name>A0ABM8ILK9_9FIRM</name>
<dbReference type="RefSeq" id="WP_161832635.1">
    <property type="nucleotide sequence ID" value="NZ_AP028127.1"/>
</dbReference>
<dbReference type="NCBIfam" id="NF010783">
    <property type="entry name" value="PRK14186.1"/>
    <property type="match status" value="1"/>
</dbReference>
<dbReference type="Proteomes" id="UP001432099">
    <property type="component" value="Chromosome"/>
</dbReference>
<dbReference type="Gene3D" id="3.40.50.720">
    <property type="entry name" value="NAD(P)-binding Rossmann-like Domain"/>
    <property type="match status" value="1"/>
</dbReference>
<keyword evidence="15" id="KW-1185">Reference proteome</keyword>
<feature type="binding site" evidence="11">
    <location>
        <position position="231"/>
    </location>
    <ligand>
        <name>NADP(+)</name>
        <dbReference type="ChEBI" id="CHEBI:58349"/>
    </ligand>
</feature>
<keyword evidence="10 11" id="KW-0511">Multifunctional enzyme</keyword>
<dbReference type="Gene3D" id="3.40.50.10860">
    <property type="entry name" value="Leucine Dehydrogenase, chain A, domain 1"/>
    <property type="match status" value="1"/>
</dbReference>
<dbReference type="EC" id="1.5.1.5" evidence="11"/>
<comment type="caution">
    <text evidence="11">Lacks conserved residue(s) required for the propagation of feature annotation.</text>
</comment>
<dbReference type="NCBIfam" id="NF008058">
    <property type="entry name" value="PRK10792.1"/>
    <property type="match status" value="1"/>
</dbReference>
<feature type="domain" description="Tetrahydrofolate dehydrogenase/cyclohydrolase catalytic" evidence="12">
    <location>
        <begin position="5"/>
        <end position="120"/>
    </location>
</feature>
<evidence type="ECO:0000256" key="7">
    <source>
        <dbReference type="ARBA" id="ARBA00023002"/>
    </source>
</evidence>
<dbReference type="SUPFAM" id="SSF53223">
    <property type="entry name" value="Aminoacid dehydrogenase-like, N-terminal domain"/>
    <property type="match status" value="1"/>
</dbReference>
<sequence>MSILIDGKKVSNDLRASISQETKKFIEKTNVRPHLVVIIVGKDPASMTYVRNKKKACESVGFESTVIELPEQISESELLKQIHQLNQDETVHGILVQLPLPKHIDEEKVIQTIAVEKDVDGFHPYQVGALVLGLNGLRSCTPAGVIELLKAYDIPMVGRHAVIVGRSQIVGKPLIQMLLNENATVTVCHSRTKELSEFTKQADLLIVAIGQPQFITADMVKEGAVVVDVGINRLESGKLVGDVLFDEVSEKASYITPVPGGVGPMTITMLLRNTLKAAANQLGLK</sequence>